<evidence type="ECO:0000256" key="1">
    <source>
        <dbReference type="ARBA" id="ARBA00004141"/>
    </source>
</evidence>
<feature type="transmembrane region" description="Helical" evidence="5">
    <location>
        <begin position="81"/>
        <end position="101"/>
    </location>
</feature>
<organism evidence="7">
    <name type="scientific">freshwater metagenome</name>
    <dbReference type="NCBI Taxonomy" id="449393"/>
    <lineage>
        <taxon>unclassified sequences</taxon>
        <taxon>metagenomes</taxon>
        <taxon>ecological metagenomes</taxon>
    </lineage>
</organism>
<name>A0A6J7CVV8_9ZZZZ</name>
<evidence type="ECO:0000256" key="2">
    <source>
        <dbReference type="ARBA" id="ARBA00022692"/>
    </source>
</evidence>
<evidence type="ECO:0000313" key="6">
    <source>
        <dbReference type="EMBL" id="CAB4630131.1"/>
    </source>
</evidence>
<dbReference type="GO" id="GO:0016020">
    <property type="term" value="C:membrane"/>
    <property type="evidence" value="ECO:0007669"/>
    <property type="project" value="UniProtKB-SubCell"/>
</dbReference>
<sequence length="264" mass="27306">MPSTPVAPRVAAFTAIGLFAGLFSGFFGVGGGIIVVPLLILVVHIDQRQASVTSLAAIIPTSLVAASAFLVSGSVPLDQTVFGLIIAIGSTITAPLGAWALRTWKTVTVRWIFITILLFAAIQVLYQLPDRNSHLEWSIVIVVGLIVSGAAMGFAAGLLGIGGGLLLLPLLVLGFGVSDLTAKALSLIAMFPAAVSGTIGSSRAGVVNWKAGMSLGIPMALSSTLGVWLATITPVEWANPLLAALLIYAVIQLIIRTIRSMRKG</sequence>
<evidence type="ECO:0000256" key="5">
    <source>
        <dbReference type="SAM" id="Phobius"/>
    </source>
</evidence>
<evidence type="ECO:0000256" key="4">
    <source>
        <dbReference type="ARBA" id="ARBA00023136"/>
    </source>
</evidence>
<comment type="subcellular location">
    <subcellularLocation>
        <location evidence="1">Membrane</location>
        <topology evidence="1">Multi-pass membrane protein</topology>
    </subcellularLocation>
</comment>
<feature type="transmembrane region" description="Helical" evidence="5">
    <location>
        <begin position="184"/>
        <end position="201"/>
    </location>
</feature>
<keyword evidence="4 5" id="KW-0472">Membrane</keyword>
<proteinExistence type="predicted"/>
<feature type="transmembrane region" description="Helical" evidence="5">
    <location>
        <begin position="134"/>
        <end position="151"/>
    </location>
</feature>
<dbReference type="AlphaFoldDB" id="A0A6J7CVV8"/>
<dbReference type="Pfam" id="PF01925">
    <property type="entry name" value="TauE"/>
    <property type="match status" value="2"/>
</dbReference>
<dbReference type="InterPro" id="IPR051598">
    <property type="entry name" value="TSUP/Inactive_protease-like"/>
</dbReference>
<evidence type="ECO:0000313" key="7">
    <source>
        <dbReference type="EMBL" id="CAB4860189.1"/>
    </source>
</evidence>
<evidence type="ECO:0000256" key="3">
    <source>
        <dbReference type="ARBA" id="ARBA00022989"/>
    </source>
</evidence>
<dbReference type="EMBL" id="CAFBLO010000010">
    <property type="protein sequence ID" value="CAB4860189.1"/>
    <property type="molecule type" value="Genomic_DNA"/>
</dbReference>
<accession>A0A6J7CVV8</accession>
<feature type="transmembrane region" description="Helical" evidence="5">
    <location>
        <begin position="237"/>
        <end position="255"/>
    </location>
</feature>
<keyword evidence="3 5" id="KW-1133">Transmembrane helix</keyword>
<keyword evidence="2 5" id="KW-0812">Transmembrane</keyword>
<dbReference type="PANTHER" id="PTHR43701:SF2">
    <property type="entry name" value="MEMBRANE TRANSPORTER PROTEIN YJNA-RELATED"/>
    <property type="match status" value="1"/>
</dbReference>
<feature type="transmembrane region" description="Helical" evidence="5">
    <location>
        <begin position="12"/>
        <end position="43"/>
    </location>
</feature>
<gene>
    <name evidence="6" type="ORF">UFOPK1961_00699</name>
    <name evidence="7" type="ORF">UFOPK3364_00203</name>
</gene>
<protein>
    <submittedName>
        <fullName evidence="7">Unannotated protein</fullName>
    </submittedName>
</protein>
<reference evidence="7" key="1">
    <citation type="submission" date="2020-05" db="EMBL/GenBank/DDBJ databases">
        <authorList>
            <person name="Chiriac C."/>
            <person name="Salcher M."/>
            <person name="Ghai R."/>
            <person name="Kavagutti S V."/>
        </authorList>
    </citation>
    <scope>NUCLEOTIDE SEQUENCE</scope>
</reference>
<dbReference type="EMBL" id="CAEZVJ010000069">
    <property type="protein sequence ID" value="CAB4630131.1"/>
    <property type="molecule type" value="Genomic_DNA"/>
</dbReference>
<dbReference type="InterPro" id="IPR002781">
    <property type="entry name" value="TM_pro_TauE-like"/>
</dbReference>
<dbReference type="PANTHER" id="PTHR43701">
    <property type="entry name" value="MEMBRANE TRANSPORTER PROTEIN MJ0441-RELATED"/>
    <property type="match status" value="1"/>
</dbReference>
<feature type="transmembrane region" description="Helical" evidence="5">
    <location>
        <begin position="55"/>
        <end position="75"/>
    </location>
</feature>
<feature type="transmembrane region" description="Helical" evidence="5">
    <location>
        <begin position="108"/>
        <end position="128"/>
    </location>
</feature>